<keyword evidence="2" id="KW-0472">Membrane</keyword>
<dbReference type="Gene3D" id="3.30.1490.300">
    <property type="match status" value="1"/>
</dbReference>
<gene>
    <name evidence="3" type="ORF">H9Q76_06080</name>
</gene>
<dbReference type="Proteomes" id="UP000515819">
    <property type="component" value="Chromosome"/>
</dbReference>
<keyword evidence="2" id="KW-0812">Transmembrane</keyword>
<protein>
    <recommendedName>
        <fullName evidence="5">Tfp pilus assembly protein, ATPase PilM</fullName>
    </recommendedName>
</protein>
<evidence type="ECO:0000256" key="1">
    <source>
        <dbReference type="SAM" id="MobiDB-lite"/>
    </source>
</evidence>
<proteinExistence type="predicted"/>
<reference evidence="3 4" key="1">
    <citation type="submission" date="2020-08" db="EMBL/GenBank/DDBJ databases">
        <authorList>
            <person name="Liu C."/>
            <person name="Sun Q."/>
        </authorList>
    </citation>
    <scope>NUCLEOTIDE SEQUENCE [LARGE SCALE GENOMIC DNA]</scope>
    <source>
        <strain evidence="3 4">NSJ-4</strain>
    </source>
</reference>
<evidence type="ECO:0008006" key="5">
    <source>
        <dbReference type="Google" id="ProtNLM"/>
    </source>
</evidence>
<keyword evidence="2" id="KW-1133">Transmembrane helix</keyword>
<feature type="transmembrane region" description="Helical" evidence="2">
    <location>
        <begin position="319"/>
        <end position="343"/>
    </location>
</feature>
<accession>A0A7G9FQK7</accession>
<feature type="region of interest" description="Disordered" evidence="1">
    <location>
        <begin position="482"/>
        <end position="505"/>
    </location>
</feature>
<feature type="compositionally biased region" description="Polar residues" evidence="1">
    <location>
        <begin position="488"/>
        <end position="497"/>
    </location>
</feature>
<evidence type="ECO:0000313" key="4">
    <source>
        <dbReference type="Proteomes" id="UP000515819"/>
    </source>
</evidence>
<dbReference type="EMBL" id="CP060632">
    <property type="protein sequence ID" value="QNM00839.1"/>
    <property type="molecule type" value="Genomic_DNA"/>
</dbReference>
<dbReference type="AlphaFoldDB" id="A0A7G9FQK7"/>
<dbReference type="RefSeq" id="WP_249321838.1">
    <property type="nucleotide sequence ID" value="NZ_CP060632.1"/>
</dbReference>
<evidence type="ECO:0000256" key="2">
    <source>
        <dbReference type="SAM" id="Phobius"/>
    </source>
</evidence>
<sequence length="505" mass="56172">MSTVIYLANQQIQVITGTPGNRKISVADCYTEDAPDGCIINGMIMDADAFVSFMQNFWTTHNLPTKDVILVINSTKFIGKNIEMPLLNPKKTEEFINREFTDIKQGEDYICGYFPIVQNKATKKIYAEIITTDFIKDYVDIFTEIGVKVKAVYSGESSLIRLTALTAAQQYKTFVLQIADRMTITTILWVNGAFYYFNSTRCFHDQGTEDYAQDIARSVSQIRQFMQANQLDYPIEAVLLAGVNPQDLPLYQNAISQLDIYARVEVFADTHVATNGLDVQAHFHPISGLVTGNAGKQNFLDGYHAGKKKETEGGGVGKGFLAILISLAVMLVGLAVCITVRTLKKQELQKLKEYNESPATIMEVARYDVLLEQTSYLSNQYNAIAGVNQNLYTYPVCNREVMSVVDDCAQGLVTVTFDSFDADLGVLTMTARADTVDNINKFIRNLCGVDIFSNVDYTGYSYVESDELWDIHVTCTLAESAGRHTDTDAQPETTETNLPDVGDAE</sequence>
<evidence type="ECO:0000313" key="3">
    <source>
        <dbReference type="EMBL" id="QNM00839.1"/>
    </source>
</evidence>
<keyword evidence="4" id="KW-1185">Reference proteome</keyword>
<name>A0A7G9FQK7_9FIRM</name>
<dbReference type="Gene3D" id="3.30.420.40">
    <property type="match status" value="2"/>
</dbReference>
<dbReference type="KEGG" id="wcp:H9Q76_06080"/>
<organism evidence="3 4">
    <name type="scientific">Wujia chipingensis</name>
    <dbReference type="NCBI Taxonomy" id="2763670"/>
    <lineage>
        <taxon>Bacteria</taxon>
        <taxon>Bacillati</taxon>
        <taxon>Bacillota</taxon>
        <taxon>Clostridia</taxon>
        <taxon>Lachnospirales</taxon>
        <taxon>Lachnospiraceae</taxon>
        <taxon>Wujia</taxon>
    </lineage>
</organism>